<feature type="signal peptide" evidence="10">
    <location>
        <begin position="1"/>
        <end position="17"/>
    </location>
</feature>
<organism evidence="11 12">
    <name type="scientific">Trichechus manatus latirostris</name>
    <name type="common">Florida manatee</name>
    <dbReference type="NCBI Taxonomy" id="127582"/>
    <lineage>
        <taxon>Eukaryota</taxon>
        <taxon>Metazoa</taxon>
        <taxon>Chordata</taxon>
        <taxon>Craniata</taxon>
        <taxon>Vertebrata</taxon>
        <taxon>Euteleostomi</taxon>
        <taxon>Mammalia</taxon>
        <taxon>Eutheria</taxon>
        <taxon>Afrotheria</taxon>
        <taxon>Sirenia</taxon>
        <taxon>Trichechidae</taxon>
        <taxon>Trichechus</taxon>
    </lineage>
</organism>
<keyword evidence="2 9" id="KW-0812">Transmembrane</keyword>
<dbReference type="Pfam" id="PF01102">
    <property type="entry name" value="Glycophorin_A"/>
    <property type="match status" value="1"/>
</dbReference>
<name>A0A2Y9R186_TRIMA</name>
<dbReference type="Proteomes" id="UP000248480">
    <property type="component" value="Unplaced"/>
</dbReference>
<evidence type="ECO:0000256" key="7">
    <source>
        <dbReference type="ARBA" id="ARBA00039521"/>
    </source>
</evidence>
<evidence type="ECO:0000256" key="1">
    <source>
        <dbReference type="ARBA" id="ARBA00004167"/>
    </source>
</evidence>
<evidence type="ECO:0000313" key="11">
    <source>
        <dbReference type="Proteomes" id="UP000248480"/>
    </source>
</evidence>
<comment type="subcellular location">
    <subcellularLocation>
        <location evidence="1">Membrane</location>
        <topology evidence="1">Single-pass membrane protein</topology>
    </subcellularLocation>
</comment>
<dbReference type="AlphaFoldDB" id="A0A2Y9R186"/>
<evidence type="ECO:0000256" key="10">
    <source>
        <dbReference type="SAM" id="SignalP"/>
    </source>
</evidence>
<proteinExistence type="predicted"/>
<keyword evidence="3" id="KW-0730">Sialic acid</keyword>
<dbReference type="InterPro" id="IPR001195">
    <property type="entry name" value="Glycophorin"/>
</dbReference>
<evidence type="ECO:0000256" key="3">
    <source>
        <dbReference type="ARBA" id="ARBA00022981"/>
    </source>
</evidence>
<dbReference type="Gene3D" id="1.20.5.70">
    <property type="match status" value="1"/>
</dbReference>
<feature type="region of interest" description="Disordered" evidence="8">
    <location>
        <begin position="20"/>
        <end position="41"/>
    </location>
</feature>
<keyword evidence="4 9" id="KW-1133">Transmembrane helix</keyword>
<dbReference type="InterPro" id="IPR049535">
    <property type="entry name" value="GYPA_B"/>
</dbReference>
<gene>
    <name evidence="12" type="primary">GYPA</name>
</gene>
<dbReference type="RefSeq" id="XP_023589355.1">
    <property type="nucleotide sequence ID" value="XM_023733587.1"/>
</dbReference>
<evidence type="ECO:0000256" key="6">
    <source>
        <dbReference type="ARBA" id="ARBA00023180"/>
    </source>
</evidence>
<reference evidence="12" key="1">
    <citation type="submission" date="2025-08" db="UniProtKB">
        <authorList>
            <consortium name="RefSeq"/>
        </authorList>
    </citation>
    <scope>IDENTIFICATION</scope>
</reference>
<evidence type="ECO:0000256" key="4">
    <source>
        <dbReference type="ARBA" id="ARBA00022989"/>
    </source>
</evidence>
<dbReference type="PANTHER" id="PTHR13813:SF3">
    <property type="entry name" value="GLYCOPHORIN-A"/>
    <property type="match status" value="1"/>
</dbReference>
<dbReference type="CTD" id="2993"/>
<evidence type="ECO:0000256" key="5">
    <source>
        <dbReference type="ARBA" id="ARBA00023136"/>
    </source>
</evidence>
<protein>
    <recommendedName>
        <fullName evidence="7">Glycophorin-A</fullName>
    </recommendedName>
</protein>
<evidence type="ECO:0000313" key="12">
    <source>
        <dbReference type="RefSeq" id="XP_023589355.1"/>
    </source>
</evidence>
<accession>A0A2Y9R186</accession>
<keyword evidence="6" id="KW-0325">Glycoprotein</keyword>
<dbReference type="GeneID" id="111821017"/>
<evidence type="ECO:0000256" key="8">
    <source>
        <dbReference type="SAM" id="MobiDB-lite"/>
    </source>
</evidence>
<keyword evidence="5 9" id="KW-0472">Membrane</keyword>
<evidence type="ECO:0000256" key="2">
    <source>
        <dbReference type="ARBA" id="ARBA00022692"/>
    </source>
</evidence>
<dbReference type="PANTHER" id="PTHR13813">
    <property type="entry name" value="GLYCOPHORIN"/>
    <property type="match status" value="1"/>
</dbReference>
<sequence length="102" mass="11044">MYKEIFLLLLLSGYVFSQSPSGAISTTSKKESAAYPDRNLTSPGRREQMTHIFSEPGIIGIIFGVMVGIVGTVLSIAYCVRFLIKRTSVKAKPQSSIDADAA</sequence>
<feature type="chain" id="PRO_5016024081" description="Glycophorin-A" evidence="10">
    <location>
        <begin position="18"/>
        <end position="102"/>
    </location>
</feature>
<keyword evidence="11" id="KW-1185">Reference proteome</keyword>
<keyword evidence="10" id="KW-0732">Signal</keyword>
<feature type="transmembrane region" description="Helical" evidence="9">
    <location>
        <begin position="58"/>
        <end position="84"/>
    </location>
</feature>
<dbReference type="GO" id="GO:0005886">
    <property type="term" value="C:plasma membrane"/>
    <property type="evidence" value="ECO:0007669"/>
    <property type="project" value="TreeGrafter"/>
</dbReference>
<evidence type="ECO:0000256" key="9">
    <source>
        <dbReference type="SAM" id="Phobius"/>
    </source>
</evidence>